<name>A0ABW7QH51_9ACTN</name>
<keyword evidence="5 8" id="KW-1133">Transmembrane helix</keyword>
<dbReference type="InterPro" id="IPR002758">
    <property type="entry name" value="Cation_antiport_E"/>
</dbReference>
<dbReference type="NCBIfam" id="NF006521">
    <property type="entry name" value="PRK08965.1-5"/>
    <property type="match status" value="1"/>
</dbReference>
<feature type="transmembrane region" description="Helical" evidence="8">
    <location>
        <begin position="12"/>
        <end position="31"/>
    </location>
</feature>
<evidence type="ECO:0000256" key="4">
    <source>
        <dbReference type="ARBA" id="ARBA00022692"/>
    </source>
</evidence>
<sequence length="202" mass="21597">MSSPEAASRPRRLDPSLIAWLTVIWMLLWSGPTWGNLFSGILVAVVLCLVFPLPAVELALRLRPLGILRLAGYLAYDMVGSSVTVTRQALGGRKRPAAVIAVQLRCRTDLMIAATAVAVSCVPGGALVEVNAATATLYLHMSDADNRDAVRRTRRDVWRLEALVVRAFGTRAEVERVAADPGPPPSDTTGPSAHPEGKDPGP</sequence>
<dbReference type="PANTHER" id="PTHR34584:SF1">
    <property type="entry name" value="NA(+)_H(+) ANTIPORTER SUBUNIT E1"/>
    <property type="match status" value="1"/>
</dbReference>
<evidence type="ECO:0000256" key="7">
    <source>
        <dbReference type="SAM" id="MobiDB-lite"/>
    </source>
</evidence>
<keyword evidence="4 8" id="KW-0812">Transmembrane</keyword>
<keyword evidence="10" id="KW-1185">Reference proteome</keyword>
<evidence type="ECO:0000256" key="8">
    <source>
        <dbReference type="SAM" id="Phobius"/>
    </source>
</evidence>
<evidence type="ECO:0000256" key="6">
    <source>
        <dbReference type="ARBA" id="ARBA00023136"/>
    </source>
</evidence>
<reference evidence="9 10" key="1">
    <citation type="submission" date="2024-10" db="EMBL/GenBank/DDBJ databases">
        <title>The Natural Products Discovery Center: Release of the First 8490 Sequenced Strains for Exploring Actinobacteria Biosynthetic Diversity.</title>
        <authorList>
            <person name="Kalkreuter E."/>
            <person name="Kautsar S.A."/>
            <person name="Yang D."/>
            <person name="Bader C.D."/>
            <person name="Teijaro C.N."/>
            <person name="Fluegel L."/>
            <person name="Davis C.M."/>
            <person name="Simpson J.R."/>
            <person name="Lauterbach L."/>
            <person name="Steele A.D."/>
            <person name="Gui C."/>
            <person name="Meng S."/>
            <person name="Li G."/>
            <person name="Viehrig K."/>
            <person name="Ye F."/>
            <person name="Su P."/>
            <person name="Kiefer A.F."/>
            <person name="Nichols A."/>
            <person name="Cepeda A.J."/>
            <person name="Yan W."/>
            <person name="Fan B."/>
            <person name="Jiang Y."/>
            <person name="Adhikari A."/>
            <person name="Zheng C.-J."/>
            <person name="Schuster L."/>
            <person name="Cowan T.M."/>
            <person name="Smanski M.J."/>
            <person name="Chevrette M.G."/>
            <person name="De Carvalho L.P.S."/>
            <person name="Shen B."/>
        </authorList>
    </citation>
    <scope>NUCLEOTIDE SEQUENCE [LARGE SCALE GENOMIC DNA]</scope>
    <source>
        <strain evidence="9 10">NPDC017990</strain>
    </source>
</reference>
<accession>A0ABW7QH51</accession>
<proteinExistence type="inferred from homology"/>
<evidence type="ECO:0000256" key="3">
    <source>
        <dbReference type="ARBA" id="ARBA00022475"/>
    </source>
</evidence>
<comment type="subcellular location">
    <subcellularLocation>
        <location evidence="1">Cell membrane</location>
        <topology evidence="1">Multi-pass membrane protein</topology>
    </subcellularLocation>
</comment>
<comment type="similarity">
    <text evidence="2">Belongs to the CPA3 antiporters (TC 2.A.63) subunit E family.</text>
</comment>
<dbReference type="Proteomes" id="UP001610818">
    <property type="component" value="Unassembled WGS sequence"/>
</dbReference>
<dbReference type="EMBL" id="JBIRGQ010000001">
    <property type="protein sequence ID" value="MFH8544283.1"/>
    <property type="molecule type" value="Genomic_DNA"/>
</dbReference>
<keyword evidence="6 8" id="KW-0472">Membrane</keyword>
<evidence type="ECO:0000256" key="1">
    <source>
        <dbReference type="ARBA" id="ARBA00004651"/>
    </source>
</evidence>
<protein>
    <submittedName>
        <fullName evidence="9">Na+/H+ antiporter subunit E</fullName>
    </submittedName>
</protein>
<evidence type="ECO:0000256" key="5">
    <source>
        <dbReference type="ARBA" id="ARBA00022989"/>
    </source>
</evidence>
<evidence type="ECO:0000313" key="9">
    <source>
        <dbReference type="EMBL" id="MFH8544283.1"/>
    </source>
</evidence>
<dbReference type="PANTHER" id="PTHR34584">
    <property type="entry name" value="NA(+)/H(+) ANTIPORTER SUBUNIT E1"/>
    <property type="match status" value="1"/>
</dbReference>
<feature type="region of interest" description="Disordered" evidence="7">
    <location>
        <begin position="174"/>
        <end position="202"/>
    </location>
</feature>
<comment type="caution">
    <text evidence="9">The sequence shown here is derived from an EMBL/GenBank/DDBJ whole genome shotgun (WGS) entry which is preliminary data.</text>
</comment>
<keyword evidence="3" id="KW-1003">Cell membrane</keyword>
<gene>
    <name evidence="9" type="ORF">ACH4F9_04630</name>
</gene>
<feature type="transmembrane region" description="Helical" evidence="8">
    <location>
        <begin position="37"/>
        <end position="60"/>
    </location>
</feature>
<evidence type="ECO:0000313" key="10">
    <source>
        <dbReference type="Proteomes" id="UP001610818"/>
    </source>
</evidence>
<dbReference type="RefSeq" id="WP_397707822.1">
    <property type="nucleotide sequence ID" value="NZ_JBIRGN010000001.1"/>
</dbReference>
<dbReference type="Pfam" id="PF01899">
    <property type="entry name" value="MNHE"/>
    <property type="match status" value="1"/>
</dbReference>
<evidence type="ECO:0000256" key="2">
    <source>
        <dbReference type="ARBA" id="ARBA00006228"/>
    </source>
</evidence>
<organism evidence="9 10">
    <name type="scientific">Streptomyces longisporoflavus</name>
    <dbReference type="NCBI Taxonomy" id="28044"/>
    <lineage>
        <taxon>Bacteria</taxon>
        <taxon>Bacillati</taxon>
        <taxon>Actinomycetota</taxon>
        <taxon>Actinomycetes</taxon>
        <taxon>Kitasatosporales</taxon>
        <taxon>Streptomycetaceae</taxon>
        <taxon>Streptomyces</taxon>
    </lineage>
</organism>